<keyword evidence="2" id="KW-1185">Reference proteome</keyword>
<dbReference type="EMBL" id="CP014646">
    <property type="protein sequence ID" value="AMO38593.1"/>
    <property type="molecule type" value="Genomic_DNA"/>
</dbReference>
<dbReference type="STRING" id="1134435.AC731_017560"/>
<organism evidence="1 2">
    <name type="scientific">Thauera humireducens</name>
    <dbReference type="NCBI Taxonomy" id="1134435"/>
    <lineage>
        <taxon>Bacteria</taxon>
        <taxon>Pseudomonadati</taxon>
        <taxon>Pseudomonadota</taxon>
        <taxon>Betaproteobacteria</taxon>
        <taxon>Rhodocyclales</taxon>
        <taxon>Zoogloeaceae</taxon>
        <taxon>Thauera</taxon>
    </lineage>
</organism>
<dbReference type="RefSeq" id="WP_004253787.1">
    <property type="nucleotide sequence ID" value="NZ_CP014646.1"/>
</dbReference>
<dbReference type="Proteomes" id="UP000036902">
    <property type="component" value="Chromosome"/>
</dbReference>
<accession>A0A127K9F4</accession>
<reference evidence="2" key="1">
    <citation type="submission" date="2016-03" db="EMBL/GenBank/DDBJ databases">
        <authorList>
            <person name="Ma C."/>
            <person name="Zhou S."/>
            <person name="Yang G."/>
        </authorList>
    </citation>
    <scope>NUCLEOTIDE SEQUENCE [LARGE SCALE GENOMIC DNA]</scope>
    <source>
        <strain evidence="2">SgZ-1</strain>
    </source>
</reference>
<evidence type="ECO:0000313" key="1">
    <source>
        <dbReference type="EMBL" id="AMO38593.1"/>
    </source>
</evidence>
<dbReference type="KEGG" id="thu:AC731_017560"/>
<dbReference type="Gene3D" id="2.30.30.830">
    <property type="match status" value="1"/>
</dbReference>
<gene>
    <name evidence="1" type="ORF">AC731_017560</name>
</gene>
<proteinExistence type="predicted"/>
<sequence length="173" mass="19029">MNKAAFVACAVLVAGCSGGEQQDIQAWMGEQARAMRGSVKPLPEIKPFPVVSYQGTTGDDPFRTGRMEVEKRAANTALRPDMERRKEPLEAYPLESLRMVGVLMQGQNSHALVLAGKNLHQVKVGNHMGQDFGVVTKISENEVTLKELVEDVHGDWVERTSALTLQERQEAGK</sequence>
<protein>
    <submittedName>
        <fullName evidence="1">Pilus assembly protein PilP</fullName>
    </submittedName>
</protein>
<dbReference type="PROSITE" id="PS51257">
    <property type="entry name" value="PROKAR_LIPOPROTEIN"/>
    <property type="match status" value="1"/>
</dbReference>
<name>A0A127K9F4_9RHOO</name>
<dbReference type="InterPro" id="IPR007446">
    <property type="entry name" value="PilP"/>
</dbReference>
<dbReference type="Pfam" id="PF04351">
    <property type="entry name" value="PilP"/>
    <property type="match status" value="1"/>
</dbReference>
<dbReference type="AlphaFoldDB" id="A0A127K9F4"/>
<evidence type="ECO:0000313" key="2">
    <source>
        <dbReference type="Proteomes" id="UP000036902"/>
    </source>
</evidence>
<dbReference type="PIRSF" id="PIRSF016481">
    <property type="entry name" value="Pilus_assembly_PilP"/>
    <property type="match status" value="1"/>
</dbReference>